<dbReference type="Proteomes" id="UP001345963">
    <property type="component" value="Unassembled WGS sequence"/>
</dbReference>
<keyword evidence="3" id="KW-1185">Reference proteome</keyword>
<gene>
    <name evidence="2" type="ORF">ATANTOWER_027322</name>
</gene>
<feature type="compositionally biased region" description="Polar residues" evidence="1">
    <location>
        <begin position="58"/>
        <end position="75"/>
    </location>
</feature>
<dbReference type="EMBL" id="JAHUTI010006648">
    <property type="protein sequence ID" value="MED6234338.1"/>
    <property type="molecule type" value="Genomic_DNA"/>
</dbReference>
<evidence type="ECO:0000313" key="2">
    <source>
        <dbReference type="EMBL" id="MED6234338.1"/>
    </source>
</evidence>
<organism evidence="2 3">
    <name type="scientific">Ataeniobius toweri</name>
    <dbReference type="NCBI Taxonomy" id="208326"/>
    <lineage>
        <taxon>Eukaryota</taxon>
        <taxon>Metazoa</taxon>
        <taxon>Chordata</taxon>
        <taxon>Craniata</taxon>
        <taxon>Vertebrata</taxon>
        <taxon>Euteleostomi</taxon>
        <taxon>Actinopterygii</taxon>
        <taxon>Neopterygii</taxon>
        <taxon>Teleostei</taxon>
        <taxon>Neoteleostei</taxon>
        <taxon>Acanthomorphata</taxon>
        <taxon>Ovalentaria</taxon>
        <taxon>Atherinomorphae</taxon>
        <taxon>Cyprinodontiformes</taxon>
        <taxon>Goodeidae</taxon>
        <taxon>Ataeniobius</taxon>
    </lineage>
</organism>
<evidence type="ECO:0000256" key="1">
    <source>
        <dbReference type="SAM" id="MobiDB-lite"/>
    </source>
</evidence>
<accession>A0ABU7A936</accession>
<reference evidence="2 3" key="1">
    <citation type="submission" date="2021-07" db="EMBL/GenBank/DDBJ databases">
        <authorList>
            <person name="Palmer J.M."/>
        </authorList>
    </citation>
    <scope>NUCLEOTIDE SEQUENCE [LARGE SCALE GENOMIC DNA]</scope>
    <source>
        <strain evidence="2 3">AT_MEX2019</strain>
        <tissue evidence="2">Muscle</tissue>
    </source>
</reference>
<sequence>MSQKSYANNLEALETILQGSALEVEDSLDSRVDFEVDEDEKLLSDSVHYQEEAGPSGTERTQPPTTSFETLSLSSGDCAENEEHEEYEPPACQLKVMTARTSGTLQVSLPLGHKLRHVPRGILQDLDSTPQNHGHR</sequence>
<name>A0ABU7A936_9TELE</name>
<feature type="region of interest" description="Disordered" evidence="1">
    <location>
        <begin position="45"/>
        <end position="89"/>
    </location>
</feature>
<protein>
    <submittedName>
        <fullName evidence="2">Uncharacterized protein</fullName>
    </submittedName>
</protein>
<feature type="compositionally biased region" description="Acidic residues" evidence="1">
    <location>
        <begin position="79"/>
        <end position="88"/>
    </location>
</feature>
<comment type="caution">
    <text evidence="2">The sequence shown here is derived from an EMBL/GenBank/DDBJ whole genome shotgun (WGS) entry which is preliminary data.</text>
</comment>
<proteinExistence type="predicted"/>
<evidence type="ECO:0000313" key="3">
    <source>
        <dbReference type="Proteomes" id="UP001345963"/>
    </source>
</evidence>